<dbReference type="InterPro" id="IPR001570">
    <property type="entry name" value="Peptidase_M4_C_domain"/>
</dbReference>
<feature type="domain" description="Peptidase M4" evidence="9">
    <location>
        <begin position="235"/>
        <end position="349"/>
    </location>
</feature>
<keyword evidence="8" id="KW-0964">Secreted</keyword>
<dbReference type="Pfam" id="PF01447">
    <property type="entry name" value="Peptidase_M4"/>
    <property type="match status" value="1"/>
</dbReference>
<keyword evidence="3" id="KW-0479">Metal-binding</keyword>
<feature type="domain" description="Peptidase M4 C-terminal" evidence="10">
    <location>
        <begin position="353"/>
        <end position="518"/>
    </location>
</feature>
<evidence type="ECO:0000256" key="3">
    <source>
        <dbReference type="ARBA" id="ARBA00022723"/>
    </source>
</evidence>
<evidence type="ECO:0000313" key="12">
    <source>
        <dbReference type="EMBL" id="WXB03322.1"/>
    </source>
</evidence>
<accession>A0ABZ2KXB8</accession>
<dbReference type="Gene3D" id="3.10.450.490">
    <property type="match status" value="1"/>
</dbReference>
<evidence type="ECO:0000256" key="8">
    <source>
        <dbReference type="RuleBase" id="RU366073"/>
    </source>
</evidence>
<dbReference type="InterPro" id="IPR050728">
    <property type="entry name" value="Zinc_Metalloprotease_M4"/>
</dbReference>
<dbReference type="RefSeq" id="WP_394832952.1">
    <property type="nucleotide sequence ID" value="NZ_CP089929.1"/>
</dbReference>
<proteinExistence type="inferred from homology"/>
<keyword evidence="5 8" id="KW-0378">Hydrolase</keyword>
<dbReference type="Pfam" id="PF07504">
    <property type="entry name" value="FTP"/>
    <property type="match status" value="1"/>
</dbReference>
<evidence type="ECO:0000256" key="6">
    <source>
        <dbReference type="ARBA" id="ARBA00022833"/>
    </source>
</evidence>
<dbReference type="EC" id="3.4.24.-" evidence="8"/>
<dbReference type="PANTHER" id="PTHR33794:SF1">
    <property type="entry name" value="BACILLOLYSIN"/>
    <property type="match status" value="1"/>
</dbReference>
<evidence type="ECO:0000259" key="11">
    <source>
        <dbReference type="Pfam" id="PF07504"/>
    </source>
</evidence>
<name>A0ABZ2KXB8_9BACT</name>
<feature type="signal peptide" evidence="8">
    <location>
        <begin position="1"/>
        <end position="22"/>
    </location>
</feature>
<feature type="domain" description="FTP" evidence="11">
    <location>
        <begin position="92"/>
        <end position="140"/>
    </location>
</feature>
<keyword evidence="13" id="KW-1185">Reference proteome</keyword>
<evidence type="ECO:0000256" key="4">
    <source>
        <dbReference type="ARBA" id="ARBA00022729"/>
    </source>
</evidence>
<comment type="function">
    <text evidence="8">Extracellular zinc metalloprotease.</text>
</comment>
<dbReference type="InterPro" id="IPR027268">
    <property type="entry name" value="Peptidase_M4/M1_CTD_sf"/>
</dbReference>
<dbReference type="EMBL" id="CP089983">
    <property type="protein sequence ID" value="WXB03322.1"/>
    <property type="molecule type" value="Genomic_DNA"/>
</dbReference>
<keyword evidence="2 8" id="KW-0645">Protease</keyword>
<comment type="cofactor">
    <cofactor evidence="8">
        <name>Zn(2+)</name>
        <dbReference type="ChEBI" id="CHEBI:29105"/>
    </cofactor>
</comment>
<evidence type="ECO:0000256" key="7">
    <source>
        <dbReference type="ARBA" id="ARBA00023049"/>
    </source>
</evidence>
<dbReference type="Gene3D" id="1.10.390.10">
    <property type="entry name" value="Neutral Protease Domain 2"/>
    <property type="match status" value="1"/>
</dbReference>
<gene>
    <name evidence="12" type="ORF">LVJ94_41270</name>
</gene>
<dbReference type="InterPro" id="IPR013856">
    <property type="entry name" value="Peptidase_M4_domain"/>
</dbReference>
<comment type="similarity">
    <text evidence="1 8">Belongs to the peptidase M4 family.</text>
</comment>
<protein>
    <recommendedName>
        <fullName evidence="8">Neutral metalloproteinase</fullName>
        <ecNumber evidence="8">3.4.24.-</ecNumber>
    </recommendedName>
</protein>
<keyword evidence="6 8" id="KW-0862">Zinc</keyword>
<dbReference type="Gene3D" id="3.10.170.10">
    <property type="match status" value="1"/>
</dbReference>
<dbReference type="SUPFAM" id="SSF55486">
    <property type="entry name" value="Metalloproteases ('zincins'), catalytic domain"/>
    <property type="match status" value="1"/>
</dbReference>
<evidence type="ECO:0000313" key="13">
    <source>
        <dbReference type="Proteomes" id="UP001374803"/>
    </source>
</evidence>
<keyword evidence="7 8" id="KW-0482">Metalloprotease</keyword>
<evidence type="ECO:0000259" key="9">
    <source>
        <dbReference type="Pfam" id="PF01447"/>
    </source>
</evidence>
<comment type="subcellular location">
    <subcellularLocation>
        <location evidence="8">Secreted</location>
    </subcellularLocation>
</comment>
<dbReference type="Proteomes" id="UP001374803">
    <property type="component" value="Chromosome"/>
</dbReference>
<evidence type="ECO:0000256" key="1">
    <source>
        <dbReference type="ARBA" id="ARBA00009388"/>
    </source>
</evidence>
<sequence>MKSGIVFSSRRLAGVLALPIFACIPAACSSNSGSDTGAAADVPAGVTVLSAERASLVPTFVRGSLHGAKVTTESAVRAALPTVASVLHGEGDFDLKNVQTDESGGTHYRYTQKKNGLEVLGADIAVHVKDGAIYAANGNVRSDLPAPAAATVPAKVAAAKAVASYGANAQVSVDAASDLAYWRAPEGDALKLVHRLTVRGADEDGELVDTVLVDAQDGSLVDRIPTIMTVKSRKVYDAAQGTARGTLKRSEGQAEVSDAAVNVSYDNLGVVYDAYKALYNRDSLDGNGLTLISSVHSVFCTDIFCFGKTKNNASWDGSQMRYGDGDGSTFSNLAYSIDVTGHELTHGVTTSTSNLTYSGQSGGLNEALSDIFGSVVQWYHEGKVVNDSTWLVGDDVYTPNKPGDALRYMSNPTKDGKSIDYAPDYNNQNVHYTSGVPNLAFYLLSQGGTHPRGKTTVSVTGIGIEKAASVFYRANTTIFTSSTNYAQARTGTEQAAQQLGLTADEIKSVSNAWAAVGVGSAVQ</sequence>
<evidence type="ECO:0000256" key="5">
    <source>
        <dbReference type="ARBA" id="ARBA00022801"/>
    </source>
</evidence>
<organism evidence="12 13">
    <name type="scientific">Pendulispora rubella</name>
    <dbReference type="NCBI Taxonomy" id="2741070"/>
    <lineage>
        <taxon>Bacteria</taxon>
        <taxon>Pseudomonadati</taxon>
        <taxon>Myxococcota</taxon>
        <taxon>Myxococcia</taxon>
        <taxon>Myxococcales</taxon>
        <taxon>Sorangiineae</taxon>
        <taxon>Pendulisporaceae</taxon>
        <taxon>Pendulispora</taxon>
    </lineage>
</organism>
<evidence type="ECO:0000259" key="10">
    <source>
        <dbReference type="Pfam" id="PF02868"/>
    </source>
</evidence>
<dbReference type="PANTHER" id="PTHR33794">
    <property type="entry name" value="BACILLOLYSIN"/>
    <property type="match status" value="1"/>
</dbReference>
<evidence type="ECO:0000256" key="2">
    <source>
        <dbReference type="ARBA" id="ARBA00022670"/>
    </source>
</evidence>
<feature type="chain" id="PRO_5044961510" description="Neutral metalloproteinase" evidence="8">
    <location>
        <begin position="23"/>
        <end position="523"/>
    </location>
</feature>
<dbReference type="InterPro" id="IPR011096">
    <property type="entry name" value="FTP_domain"/>
</dbReference>
<dbReference type="InterPro" id="IPR023612">
    <property type="entry name" value="Peptidase_M4"/>
</dbReference>
<reference evidence="12" key="1">
    <citation type="submission" date="2021-12" db="EMBL/GenBank/DDBJ databases">
        <title>Discovery of the Pendulisporaceae a myxobacterial family with distinct sporulation behavior and unique specialized metabolism.</title>
        <authorList>
            <person name="Garcia R."/>
            <person name="Popoff A."/>
            <person name="Bader C.D."/>
            <person name="Loehr J."/>
            <person name="Walesch S."/>
            <person name="Walt C."/>
            <person name="Boldt J."/>
            <person name="Bunk B."/>
            <person name="Haeckl F.J.F.P.J."/>
            <person name="Gunesch A.P."/>
            <person name="Birkelbach J."/>
            <person name="Nuebel U."/>
            <person name="Pietschmann T."/>
            <person name="Bach T."/>
            <person name="Mueller R."/>
        </authorList>
    </citation>
    <scope>NUCLEOTIDE SEQUENCE</scope>
    <source>
        <strain evidence="12">MSr11367</strain>
    </source>
</reference>
<keyword evidence="4 8" id="KW-0732">Signal</keyword>
<dbReference type="CDD" id="cd09597">
    <property type="entry name" value="M4_TLP"/>
    <property type="match status" value="1"/>
</dbReference>
<dbReference type="PRINTS" id="PR00730">
    <property type="entry name" value="THERMOLYSIN"/>
</dbReference>
<dbReference type="Pfam" id="PF02868">
    <property type="entry name" value="Peptidase_M4_C"/>
    <property type="match status" value="1"/>
</dbReference>